<evidence type="ECO:0000313" key="4">
    <source>
        <dbReference type="Proteomes" id="UP000518681"/>
    </source>
</evidence>
<accession>A0AAW3UTN8</accession>
<evidence type="ECO:0000313" key="2">
    <source>
        <dbReference type="EMBL" id="MBB6201558.1"/>
    </source>
</evidence>
<dbReference type="EMBL" id="JACIIK010000004">
    <property type="protein sequence ID" value="MBB6201558.1"/>
    <property type="molecule type" value="Genomic_DNA"/>
</dbReference>
<dbReference type="AlphaFoldDB" id="A0AAW3UTN8"/>
<dbReference type="EMBL" id="CP010027">
    <property type="protein sequence ID" value="AJZ63502.1"/>
    <property type="molecule type" value="Genomic_DNA"/>
</dbReference>
<dbReference type="KEGG" id="bfn:OI25_5477"/>
<reference evidence="1 3" key="1">
    <citation type="journal article" date="2015" name="Genome Announc.">
        <title>Complete genome sequences for 59 burkholderia isolates, both pathogenic and near neighbor.</title>
        <authorList>
            <person name="Johnson S.L."/>
            <person name="Bishop-Lilly K.A."/>
            <person name="Ladner J.T."/>
            <person name="Daligault H.E."/>
            <person name="Davenport K.W."/>
            <person name="Jaissle J."/>
            <person name="Frey K.G."/>
            <person name="Koroleva G.I."/>
            <person name="Bruce D.C."/>
            <person name="Coyne S.R."/>
            <person name="Broomall S.M."/>
            <person name="Li P.E."/>
            <person name="Teshima H."/>
            <person name="Gibbons H.S."/>
            <person name="Palacios G.F."/>
            <person name="Rosenzweig C.N."/>
            <person name="Redden C.L."/>
            <person name="Xu Y."/>
            <person name="Minogue T.D."/>
            <person name="Chain P.S."/>
        </authorList>
    </citation>
    <scope>NUCLEOTIDE SEQUENCE [LARGE SCALE GENOMIC DNA]</scope>
    <source>
        <strain evidence="1 3">ATCC BAA-463</strain>
    </source>
</reference>
<proteinExistence type="predicted"/>
<dbReference type="Proteomes" id="UP000032614">
    <property type="component" value="Chromosome 2"/>
</dbReference>
<dbReference type="RefSeq" id="WP_149029732.1">
    <property type="nucleotide sequence ID" value="NZ_CAKZHR010000019.1"/>
</dbReference>
<dbReference type="GeneID" id="66521121"/>
<evidence type="ECO:0000313" key="1">
    <source>
        <dbReference type="EMBL" id="AJZ63502.1"/>
    </source>
</evidence>
<dbReference type="Proteomes" id="UP000518681">
    <property type="component" value="Unassembled WGS sequence"/>
</dbReference>
<sequence length="66" mass="7324">MARHTINQKFVENLHRQSGTGKYQEFADDALRGFGVKVTRGGITITTAGRHQATNTLARRWATIPA</sequence>
<gene>
    <name evidence="2" type="ORF">GGD69_002411</name>
    <name evidence="1" type="ORF">OI25_5477</name>
</gene>
<evidence type="ECO:0008006" key="5">
    <source>
        <dbReference type="Google" id="ProtNLM"/>
    </source>
</evidence>
<protein>
    <recommendedName>
        <fullName evidence="5">Type II toxin-antitoxin system HicA family toxin</fullName>
    </recommendedName>
</protein>
<name>A0AAW3UTN8_9BURK</name>
<reference evidence="2 4" key="2">
    <citation type="submission" date="2020-08" db="EMBL/GenBank/DDBJ databases">
        <title>Genomic Encyclopedia of Type Strains, Phase IV (KMG-V): Genome sequencing to study the core and pangenomes of soil and plant-associated prokaryotes.</title>
        <authorList>
            <person name="Whitman W."/>
        </authorList>
    </citation>
    <scope>NUCLEOTIDE SEQUENCE [LARGE SCALE GENOMIC DNA]</scope>
    <source>
        <strain evidence="2 4">SEMIA 4013</strain>
    </source>
</reference>
<evidence type="ECO:0000313" key="3">
    <source>
        <dbReference type="Proteomes" id="UP000032614"/>
    </source>
</evidence>
<organism evidence="2 4">
    <name type="scientific">Paraburkholderia fungorum</name>
    <dbReference type="NCBI Taxonomy" id="134537"/>
    <lineage>
        <taxon>Bacteria</taxon>
        <taxon>Pseudomonadati</taxon>
        <taxon>Pseudomonadota</taxon>
        <taxon>Betaproteobacteria</taxon>
        <taxon>Burkholderiales</taxon>
        <taxon>Burkholderiaceae</taxon>
        <taxon>Paraburkholderia</taxon>
    </lineage>
</organism>